<dbReference type="Gene3D" id="3.30.450.200">
    <property type="match status" value="1"/>
</dbReference>
<accession>A0ABQ0DZL5</accession>
<protein>
    <submittedName>
        <fullName evidence="1">Uncharacterized protein</fullName>
    </submittedName>
</protein>
<dbReference type="EMBL" id="BAAFRS010000380">
    <property type="protein sequence ID" value="GAB1228202.1"/>
    <property type="molecule type" value="Genomic_DNA"/>
</dbReference>
<sequence>MRERWVDDIILLRCNLVDVKINKKCVDQHIVGDINQQNTIFPFCETLLTQRNLLFEPTLPEIFTFMLTDVNGTRKYAYRLRFPYFEEPECLCIIGVKPLTYLKKY</sequence>
<evidence type="ECO:0000313" key="2">
    <source>
        <dbReference type="Proteomes" id="UP001628156"/>
    </source>
</evidence>
<comment type="caution">
    <text evidence="1">The sequence shown here is derived from an EMBL/GenBank/DDBJ whole genome shotgun (WGS) entry which is preliminary data.</text>
</comment>
<name>A0ABQ0DZL5_9EUKA</name>
<gene>
    <name evidence="1" type="ORF">ENUP19_0380G0029</name>
</gene>
<dbReference type="Proteomes" id="UP001628156">
    <property type="component" value="Unassembled WGS sequence"/>
</dbReference>
<proteinExistence type="predicted"/>
<reference evidence="1 2" key="1">
    <citation type="journal article" date="2019" name="PLoS Negl. Trop. Dis.">
        <title>Whole genome sequencing of Entamoeba nuttalli reveals mammalian host-related molecular signatures and a novel octapeptide-repeat surface protein.</title>
        <authorList>
            <person name="Tanaka M."/>
            <person name="Makiuchi T."/>
            <person name="Komiyama T."/>
            <person name="Shiina T."/>
            <person name="Osaki K."/>
            <person name="Tachibana H."/>
        </authorList>
    </citation>
    <scope>NUCLEOTIDE SEQUENCE [LARGE SCALE GENOMIC DNA]</scope>
    <source>
        <strain evidence="1 2">P19-061405</strain>
    </source>
</reference>
<keyword evidence="2" id="KW-1185">Reference proteome</keyword>
<evidence type="ECO:0000313" key="1">
    <source>
        <dbReference type="EMBL" id="GAB1228202.1"/>
    </source>
</evidence>
<organism evidence="1 2">
    <name type="scientific">Entamoeba nuttalli</name>
    <dbReference type="NCBI Taxonomy" id="412467"/>
    <lineage>
        <taxon>Eukaryota</taxon>
        <taxon>Amoebozoa</taxon>
        <taxon>Evosea</taxon>
        <taxon>Archamoebae</taxon>
        <taxon>Mastigamoebida</taxon>
        <taxon>Entamoebidae</taxon>
        <taxon>Entamoeba</taxon>
    </lineage>
</organism>